<gene>
    <name evidence="4" type="ORF">GC098_26535</name>
</gene>
<evidence type="ECO:0000259" key="2">
    <source>
        <dbReference type="PROSITE" id="PS50853"/>
    </source>
</evidence>
<dbReference type="Pfam" id="PF02368">
    <property type="entry name" value="Big_2"/>
    <property type="match status" value="1"/>
</dbReference>
<dbReference type="InterPro" id="IPR013783">
    <property type="entry name" value="Ig-like_fold"/>
</dbReference>
<feature type="signal peptide" evidence="1">
    <location>
        <begin position="1"/>
        <end position="24"/>
    </location>
</feature>
<feature type="domain" description="Fibronectin type-III" evidence="2">
    <location>
        <begin position="219"/>
        <end position="313"/>
    </location>
</feature>
<dbReference type="SMART" id="SM00060">
    <property type="entry name" value="FN3"/>
    <property type="match status" value="2"/>
</dbReference>
<organism evidence="4 5">
    <name type="scientific">Paenibacillus phytorum</name>
    <dbReference type="NCBI Taxonomy" id="2654977"/>
    <lineage>
        <taxon>Bacteria</taxon>
        <taxon>Bacillati</taxon>
        <taxon>Bacillota</taxon>
        <taxon>Bacilli</taxon>
        <taxon>Bacillales</taxon>
        <taxon>Paenibacillaceae</taxon>
        <taxon>Paenibacillus</taxon>
    </lineage>
</organism>
<feature type="domain" description="LTD" evidence="3">
    <location>
        <begin position="27"/>
        <end position="176"/>
    </location>
</feature>
<sequence>MDAKRLLKIVTLCSVFLTVTPVMNWNSTGVVKAAEIAQPIPPLLITEIVANSANKMNDAGKDTDGFEYIEIYNNSDAPVSLKGYQILYYASSTLSKWNLTADQTVQPHNAMVLWVKSPNLTVTLDEFNASYGSQVDAGQFYEITGQGLSNSGSRRLIMSSPDGIEISRAEYVGINDVSDNTSIVYAYPTDGSTLMRKVANKQQPTPGALTAGQAPSTFAPVPPANLTAVPGDREVTLNWAVPDGGSQTATAYRVYLNGKLTDNTVTGTTYTRLTGLTNFTTYTIALAAVNGTNQISVPSVVKAKPVPLVTDKVKPAAPVGLTTQTGLGEATLSWQPNTEADIAAYKIYKDGKLALTVSDATYSATVPALTGGAAYKFELTALDSSNNESLKSAPVTAIIAAHQPVTQESMGFQVDEQFPPFDEYLNVSIPEVVVPGLKQGLVPQGLDYIDGKDWFVISYYRPDKRPSVLSFVDAKTGAMAKSLHMYGTDGAPYNGHAGGVTVSRKHAWIANNKNLYQVDLQDIDTLPDNTNVNFTANSFPVVNNASFVTYANGALWSGDYYQPPSYATDPAQLLTNRDGVQYGAWLAGYKLDPVTDNLPADKIPAAGKPAVPDYILSVQGKIQGASFSGDDILLSYTTENAYSQLLKYKNPLSEAPHTYVTIEDKQVPVWFLDSVNQEDVMTIPPYAEEIVVRGGRAYIDFESGSNTYSPYAYYPIDRIHSIDLQAWKRYDKIFIEGPATPMTHQDVGQLKVTHELGKQGTSDVTKQTVFTSSNSSVLTVDSSGRVTAAGIGEATITADYGGRKTAYTAQVQAKLERLSIQDVDFLVMVNSHTQLEVVATYSDGSTAQVAARSSFTLSKPRVAEVTDDGVLVAKSPGRTLLHAEFGGMQTRDVPVVIVPAKQYESGKP</sequence>
<name>A0ABX1Y4K8_9BACL</name>
<dbReference type="PROSITE" id="PS51841">
    <property type="entry name" value="LTD"/>
    <property type="match status" value="1"/>
</dbReference>
<dbReference type="Pfam" id="PF00932">
    <property type="entry name" value="LTD"/>
    <property type="match status" value="1"/>
</dbReference>
<dbReference type="CDD" id="cd00063">
    <property type="entry name" value="FN3"/>
    <property type="match status" value="1"/>
</dbReference>
<dbReference type="Gene3D" id="2.60.40.1080">
    <property type="match status" value="2"/>
</dbReference>
<evidence type="ECO:0000256" key="1">
    <source>
        <dbReference type="SAM" id="SignalP"/>
    </source>
</evidence>
<feature type="domain" description="Fibronectin type-III" evidence="2">
    <location>
        <begin position="314"/>
        <end position="404"/>
    </location>
</feature>
<dbReference type="Pfam" id="PF00041">
    <property type="entry name" value="fn3"/>
    <property type="match status" value="1"/>
</dbReference>
<dbReference type="SUPFAM" id="SSF74853">
    <property type="entry name" value="Lamin A/C globular tail domain"/>
    <property type="match status" value="1"/>
</dbReference>
<proteinExistence type="predicted"/>
<dbReference type="InterPro" id="IPR036415">
    <property type="entry name" value="Lamin_tail_dom_sf"/>
</dbReference>
<dbReference type="SUPFAM" id="SSF49373">
    <property type="entry name" value="Invasin/intimin cell-adhesion fragments"/>
    <property type="match status" value="1"/>
</dbReference>
<dbReference type="InterPro" id="IPR003343">
    <property type="entry name" value="Big_2"/>
</dbReference>
<dbReference type="InterPro" id="IPR003961">
    <property type="entry name" value="FN3_dom"/>
</dbReference>
<accession>A0ABX1Y4K8</accession>
<dbReference type="EMBL" id="WHOA01000190">
    <property type="protein sequence ID" value="NOU74903.1"/>
    <property type="molecule type" value="Genomic_DNA"/>
</dbReference>
<dbReference type="InterPro" id="IPR008964">
    <property type="entry name" value="Invasin/intimin_cell_adhesion"/>
</dbReference>
<evidence type="ECO:0000313" key="4">
    <source>
        <dbReference type="EMBL" id="NOU74903.1"/>
    </source>
</evidence>
<dbReference type="SUPFAM" id="SSF49265">
    <property type="entry name" value="Fibronectin type III"/>
    <property type="match status" value="1"/>
</dbReference>
<dbReference type="InterPro" id="IPR001322">
    <property type="entry name" value="Lamin_tail_dom"/>
</dbReference>
<reference evidence="4 5" key="1">
    <citation type="submission" date="2019-10" db="EMBL/GenBank/DDBJ databases">
        <title>Description of Paenibacillus terrestris sp. nov.</title>
        <authorList>
            <person name="Carlier A."/>
            <person name="Qi S."/>
        </authorList>
    </citation>
    <scope>NUCLEOTIDE SEQUENCE [LARGE SCALE GENOMIC DNA]</scope>
    <source>
        <strain evidence="4 5">LMG 31458</strain>
    </source>
</reference>
<evidence type="ECO:0000259" key="3">
    <source>
        <dbReference type="PROSITE" id="PS51841"/>
    </source>
</evidence>
<keyword evidence="1" id="KW-0732">Signal</keyword>
<feature type="chain" id="PRO_5045342829" evidence="1">
    <location>
        <begin position="25"/>
        <end position="908"/>
    </location>
</feature>
<dbReference type="SMART" id="SM00635">
    <property type="entry name" value="BID_2"/>
    <property type="match status" value="1"/>
</dbReference>
<keyword evidence="5" id="KW-1185">Reference proteome</keyword>
<comment type="caution">
    <text evidence="4">The sequence shown here is derived from an EMBL/GenBank/DDBJ whole genome shotgun (WGS) entry which is preliminary data.</text>
</comment>
<dbReference type="Gene3D" id="2.60.40.10">
    <property type="entry name" value="Immunoglobulins"/>
    <property type="match status" value="2"/>
</dbReference>
<protein>
    <submittedName>
        <fullName evidence="4">Uncharacterized protein</fullName>
    </submittedName>
</protein>
<evidence type="ECO:0000313" key="5">
    <source>
        <dbReference type="Proteomes" id="UP000616779"/>
    </source>
</evidence>
<dbReference type="Proteomes" id="UP000616779">
    <property type="component" value="Unassembled WGS sequence"/>
</dbReference>
<dbReference type="PROSITE" id="PS50853">
    <property type="entry name" value="FN3"/>
    <property type="match status" value="2"/>
</dbReference>
<dbReference type="InterPro" id="IPR036116">
    <property type="entry name" value="FN3_sf"/>
</dbReference>